<proteinExistence type="predicted"/>
<gene>
    <name evidence="1" type="ORF">S12H4_24183</name>
</gene>
<reference evidence="1" key="1">
    <citation type="journal article" date="2014" name="Front. Microbiol.">
        <title>High frequency of phylogenetically diverse reductive dehalogenase-homologous genes in deep subseafloor sedimentary metagenomes.</title>
        <authorList>
            <person name="Kawai M."/>
            <person name="Futagami T."/>
            <person name="Toyoda A."/>
            <person name="Takaki Y."/>
            <person name="Nishi S."/>
            <person name="Hori S."/>
            <person name="Arai W."/>
            <person name="Tsubouchi T."/>
            <person name="Morono Y."/>
            <person name="Uchiyama I."/>
            <person name="Ito T."/>
            <person name="Fujiyama A."/>
            <person name="Inagaki F."/>
            <person name="Takami H."/>
        </authorList>
    </citation>
    <scope>NUCLEOTIDE SEQUENCE</scope>
    <source>
        <strain evidence="1">Expedition CK06-06</strain>
    </source>
</reference>
<dbReference type="EMBL" id="BARW01013052">
    <property type="protein sequence ID" value="GAI75564.1"/>
    <property type="molecule type" value="Genomic_DNA"/>
</dbReference>
<dbReference type="AlphaFoldDB" id="X1T6D9"/>
<protein>
    <submittedName>
        <fullName evidence="1">Uncharacterized protein</fullName>
    </submittedName>
</protein>
<evidence type="ECO:0000313" key="1">
    <source>
        <dbReference type="EMBL" id="GAI75564.1"/>
    </source>
</evidence>
<name>X1T6D9_9ZZZZ</name>
<accession>X1T6D9</accession>
<sequence>TKSYVKVLNENIFLPEQYNHQFIFAEWNIEKEQLSIYSEYKKAVTLIMERNFNLNI</sequence>
<comment type="caution">
    <text evidence="1">The sequence shown here is derived from an EMBL/GenBank/DDBJ whole genome shotgun (WGS) entry which is preliminary data.</text>
</comment>
<feature type="non-terminal residue" evidence="1">
    <location>
        <position position="1"/>
    </location>
</feature>
<organism evidence="1">
    <name type="scientific">marine sediment metagenome</name>
    <dbReference type="NCBI Taxonomy" id="412755"/>
    <lineage>
        <taxon>unclassified sequences</taxon>
        <taxon>metagenomes</taxon>
        <taxon>ecological metagenomes</taxon>
    </lineage>
</organism>